<dbReference type="InterPro" id="IPR023271">
    <property type="entry name" value="Aquaporin-like"/>
</dbReference>
<dbReference type="PRINTS" id="PR00783">
    <property type="entry name" value="MINTRINSICP"/>
</dbReference>
<evidence type="ECO:0000256" key="3">
    <source>
        <dbReference type="ARBA" id="ARBA00022692"/>
    </source>
</evidence>
<keyword evidence="5 7" id="KW-0472">Membrane</keyword>
<dbReference type="InterPro" id="IPR000425">
    <property type="entry name" value="MIP"/>
</dbReference>
<evidence type="ECO:0000256" key="2">
    <source>
        <dbReference type="ARBA" id="ARBA00022448"/>
    </source>
</evidence>
<dbReference type="InterPro" id="IPR034294">
    <property type="entry name" value="Aquaporin_transptr"/>
</dbReference>
<dbReference type="AlphaFoldDB" id="A0A4P8PIR4"/>
<evidence type="ECO:0000256" key="1">
    <source>
        <dbReference type="ARBA" id="ARBA00004141"/>
    </source>
</evidence>
<comment type="subcellular location">
    <subcellularLocation>
        <location evidence="1">Membrane</location>
        <topology evidence="1">Multi-pass membrane protein</topology>
    </subcellularLocation>
</comment>
<name>A0A4P8PIR4_AMBAR</name>
<dbReference type="GO" id="GO:0015267">
    <property type="term" value="F:channel activity"/>
    <property type="evidence" value="ECO:0007669"/>
    <property type="project" value="InterPro"/>
</dbReference>
<organism evidence="8">
    <name type="scientific">Ambrosia artemisiifolia</name>
    <name type="common">Common ragweed</name>
    <dbReference type="NCBI Taxonomy" id="4212"/>
    <lineage>
        <taxon>Eukaryota</taxon>
        <taxon>Viridiplantae</taxon>
        <taxon>Streptophyta</taxon>
        <taxon>Embryophyta</taxon>
        <taxon>Tracheophyta</taxon>
        <taxon>Spermatophyta</taxon>
        <taxon>Magnoliopsida</taxon>
        <taxon>eudicotyledons</taxon>
        <taxon>Gunneridae</taxon>
        <taxon>Pentapetalae</taxon>
        <taxon>asterids</taxon>
        <taxon>campanulids</taxon>
        <taxon>Asterales</taxon>
        <taxon>Asteraceae</taxon>
        <taxon>Asteroideae</taxon>
        <taxon>Heliantheae alliance</taxon>
        <taxon>Heliantheae</taxon>
        <taxon>Ambrosia</taxon>
    </lineage>
</organism>
<feature type="transmembrane region" description="Helical" evidence="7">
    <location>
        <begin position="180"/>
        <end position="199"/>
    </location>
</feature>
<evidence type="ECO:0000256" key="4">
    <source>
        <dbReference type="ARBA" id="ARBA00022989"/>
    </source>
</evidence>
<reference evidence="8" key="1">
    <citation type="submission" date="2018-10" db="EMBL/GenBank/DDBJ databases">
        <authorList>
            <person name="Virag E."/>
        </authorList>
    </citation>
    <scope>NUCLEOTIDE SEQUENCE</scope>
</reference>
<evidence type="ECO:0000256" key="7">
    <source>
        <dbReference type="SAM" id="Phobius"/>
    </source>
</evidence>
<gene>
    <name evidence="8" type="primary">NIP</name>
</gene>
<keyword evidence="2 6" id="KW-0813">Transport</keyword>
<evidence type="ECO:0000256" key="5">
    <source>
        <dbReference type="ARBA" id="ARBA00023136"/>
    </source>
</evidence>
<sequence length="255" mass="26851">MIETGDSRFPATEKGNLSLSVSTNPKIHLAQTMLAEFVGTFCVVFAGCGSVAVNGIYGGTITFPGVCVTWGLIVMAMIYTVGHVSGAHFNPAVTVTLSLLGLCPFKEVVFYIFSQLCGAILASGIISLIMDVTPEAYFGTVPAGSSTQSFVVEIIITFILMFVISGSSNDHRAIKKHGGIAIGMTIMLNVFVGGPISGASMNPARSLGPALVKWKFNGIWAYIFGPLIGAVTGGFVYKLLTPTEKSFSDMVKRSG</sequence>
<feature type="transmembrane region" description="Helical" evidence="7">
    <location>
        <begin position="219"/>
        <end position="240"/>
    </location>
</feature>
<dbReference type="GO" id="GO:0016020">
    <property type="term" value="C:membrane"/>
    <property type="evidence" value="ECO:0007669"/>
    <property type="project" value="UniProtKB-SubCell"/>
</dbReference>
<dbReference type="InterPro" id="IPR022357">
    <property type="entry name" value="MIP_CS"/>
</dbReference>
<proteinExistence type="evidence at transcript level"/>
<dbReference type="Gene3D" id="1.20.1080.10">
    <property type="entry name" value="Glycerol uptake facilitator protein"/>
    <property type="match status" value="1"/>
</dbReference>
<dbReference type="SUPFAM" id="SSF81338">
    <property type="entry name" value="Aquaporin-like"/>
    <property type="match status" value="1"/>
</dbReference>
<accession>A0A4P8PIR4</accession>
<feature type="transmembrane region" description="Helical" evidence="7">
    <location>
        <begin position="150"/>
        <end position="168"/>
    </location>
</feature>
<keyword evidence="4 7" id="KW-1133">Transmembrane helix</keyword>
<dbReference type="NCBIfam" id="TIGR00861">
    <property type="entry name" value="MIP"/>
    <property type="match status" value="1"/>
</dbReference>
<dbReference type="SMR" id="A0A4P8PIR4"/>
<evidence type="ECO:0000256" key="6">
    <source>
        <dbReference type="RuleBase" id="RU000477"/>
    </source>
</evidence>
<comment type="similarity">
    <text evidence="6">Belongs to the MIP/aquaporin (TC 1.A.8) family.</text>
</comment>
<dbReference type="Pfam" id="PF00230">
    <property type="entry name" value="MIP"/>
    <property type="match status" value="1"/>
</dbReference>
<feature type="transmembrane region" description="Helical" evidence="7">
    <location>
        <begin position="108"/>
        <end position="130"/>
    </location>
</feature>
<dbReference type="PANTHER" id="PTHR45724:SF6">
    <property type="entry name" value="AQUAPORIN NIP-TYPE"/>
    <property type="match status" value="1"/>
</dbReference>
<keyword evidence="3 6" id="KW-0812">Transmembrane</keyword>
<dbReference type="PANTHER" id="PTHR45724">
    <property type="entry name" value="AQUAPORIN NIP2-1"/>
    <property type="match status" value="1"/>
</dbReference>
<dbReference type="PROSITE" id="PS00221">
    <property type="entry name" value="MIP"/>
    <property type="match status" value="1"/>
</dbReference>
<feature type="transmembrane region" description="Helical" evidence="7">
    <location>
        <begin position="34"/>
        <end position="57"/>
    </location>
</feature>
<protein>
    <submittedName>
        <fullName evidence="8">Putative aquaporin NIP-type</fullName>
    </submittedName>
</protein>
<feature type="transmembrane region" description="Helical" evidence="7">
    <location>
        <begin position="63"/>
        <end position="87"/>
    </location>
</feature>
<dbReference type="EMBL" id="MK098113">
    <property type="protein sequence ID" value="QCQ83134.1"/>
    <property type="molecule type" value="mRNA"/>
</dbReference>
<dbReference type="CDD" id="cd00333">
    <property type="entry name" value="MIP"/>
    <property type="match status" value="1"/>
</dbReference>
<evidence type="ECO:0000313" key="8">
    <source>
        <dbReference type="EMBL" id="QCQ83134.1"/>
    </source>
</evidence>